<dbReference type="GeneID" id="77259544"/>
<sequence length="110" mass="11776">MNTIKLHALLAFGLTTALSLNTAYAQSEHDGHHPANAPAEQAAPQASQPKAQGGMQGMDHDQMMQMHDQHMGNGQMMDHGSMGQGQMMGHDGAMPKDMPKPAEKGNQHAH</sequence>
<feature type="compositionally biased region" description="Basic and acidic residues" evidence="1">
    <location>
        <begin position="93"/>
        <end position="110"/>
    </location>
</feature>
<feature type="compositionally biased region" description="Low complexity" evidence="1">
    <location>
        <begin position="34"/>
        <end position="53"/>
    </location>
</feature>
<gene>
    <name evidence="3" type="ORF">CL52_06385</name>
    <name evidence="4" type="ORF">SAMN05660875_104293</name>
</gene>
<evidence type="ECO:0000313" key="3">
    <source>
        <dbReference type="EMBL" id="AJE14687.1"/>
    </source>
</evidence>
<feature type="compositionally biased region" description="Basic and acidic residues" evidence="1">
    <location>
        <begin position="58"/>
        <end position="70"/>
    </location>
</feature>
<dbReference type="EMBL" id="CP007511">
    <property type="protein sequence ID" value="AJE14687.1"/>
    <property type="molecule type" value="Genomic_DNA"/>
</dbReference>
<feature type="region of interest" description="Disordered" evidence="1">
    <location>
        <begin position="25"/>
        <end position="110"/>
    </location>
</feature>
<reference evidence="4 6" key="2">
    <citation type="submission" date="2016-10" db="EMBL/GenBank/DDBJ databases">
        <authorList>
            <person name="Varghese N."/>
            <person name="Submissions S."/>
        </authorList>
    </citation>
    <scope>NUCLEOTIDE SEQUENCE [LARGE SCALE GENOMIC DNA]</scope>
    <source>
        <strain evidence="4 6">DSM 6083</strain>
    </source>
</reference>
<protein>
    <recommendedName>
        <fullName evidence="7">Pentapeptide MXKDX repeat protein</fullName>
    </recommendedName>
</protein>
<dbReference type="Proteomes" id="UP000031271">
    <property type="component" value="Chromosome"/>
</dbReference>
<feature type="signal peptide" evidence="2">
    <location>
        <begin position="1"/>
        <end position="25"/>
    </location>
</feature>
<organism evidence="3 5">
    <name type="scientific">Stutzerimonas balearica DSM 6083</name>
    <dbReference type="NCBI Taxonomy" id="1123016"/>
    <lineage>
        <taxon>Bacteria</taxon>
        <taxon>Pseudomonadati</taxon>
        <taxon>Pseudomonadota</taxon>
        <taxon>Gammaproteobacteria</taxon>
        <taxon>Pseudomonadales</taxon>
        <taxon>Pseudomonadaceae</taxon>
        <taxon>Stutzerimonas</taxon>
    </lineage>
</organism>
<dbReference type="KEGG" id="pbm:CL52_06385"/>
<evidence type="ECO:0000313" key="4">
    <source>
        <dbReference type="EMBL" id="SDM38033.1"/>
    </source>
</evidence>
<reference evidence="3 5" key="3">
    <citation type="journal article" name="Genome Announc.">
        <title>Complete Genome Sequence of Pseudomonas balearica DSM 6083T.</title>
        <authorList>
            <person name="Bennasar-Figueras A."/>
            <person name="Salva-Serra F."/>
            <person name="Jaen-Luchoro D."/>
            <person name="Segui C."/>
            <person name="Aliaga F."/>
            <person name="Busquets A."/>
            <person name="Gomila M."/>
            <person name="Moore E.R."/>
            <person name="Lalucat J."/>
        </authorList>
    </citation>
    <scope>NUCLEOTIDE SEQUENCE [LARGE SCALE GENOMIC DNA]</scope>
    <source>
        <strain evidence="5">DSM 6083</strain>
        <strain evidence="3">DSM6083</strain>
    </source>
</reference>
<evidence type="ECO:0000256" key="1">
    <source>
        <dbReference type="SAM" id="MobiDB-lite"/>
    </source>
</evidence>
<keyword evidence="6" id="KW-1185">Reference proteome</keyword>
<accession>A0A8D4C6C3</accession>
<name>A0A8D4C6C3_9GAMM</name>
<evidence type="ECO:0000313" key="5">
    <source>
        <dbReference type="Proteomes" id="UP000031271"/>
    </source>
</evidence>
<evidence type="ECO:0000256" key="2">
    <source>
        <dbReference type="SAM" id="SignalP"/>
    </source>
</evidence>
<dbReference type="Proteomes" id="UP000182276">
    <property type="component" value="Unassembled WGS sequence"/>
</dbReference>
<evidence type="ECO:0008006" key="7">
    <source>
        <dbReference type="Google" id="ProtNLM"/>
    </source>
</evidence>
<feature type="chain" id="PRO_5034087365" description="Pentapeptide MXKDX repeat protein" evidence="2">
    <location>
        <begin position="26"/>
        <end position="110"/>
    </location>
</feature>
<reference evidence="5" key="1">
    <citation type="submission" date="2014-03" db="EMBL/GenBank/DDBJ databases">
        <title>Complete genome of Pseudomonas balearica DSM 6083T, a sewage water isolate from an enrichment with 2-methylnaphthalene.</title>
        <authorList>
            <person name="Salva-Serra F."/>
            <person name="Jaen-Luchoro D."/>
            <person name="Busquets A."/>
            <person name="Pena A."/>
            <person name="Gomila M."/>
            <person name="Bosch R."/>
            <person name="Nogales B."/>
            <person name="Garcia-Valdes E."/>
            <person name="Lalucat J."/>
            <person name="Bennasar A."/>
        </authorList>
    </citation>
    <scope>NUCLEOTIDE SEQUENCE [LARGE SCALE GENOMIC DNA]</scope>
    <source>
        <strain evidence="5">DSM 6083</strain>
    </source>
</reference>
<dbReference type="RefSeq" id="WP_043219153.1">
    <property type="nucleotide sequence ID" value="NZ_CP007511.1"/>
</dbReference>
<proteinExistence type="predicted"/>
<feature type="compositionally biased region" description="Low complexity" evidence="1">
    <location>
        <begin position="71"/>
        <end position="92"/>
    </location>
</feature>
<dbReference type="EMBL" id="FNHO01000004">
    <property type="protein sequence ID" value="SDM38033.1"/>
    <property type="molecule type" value="Genomic_DNA"/>
</dbReference>
<dbReference type="AlphaFoldDB" id="A0A8D4C6C3"/>
<evidence type="ECO:0000313" key="6">
    <source>
        <dbReference type="Proteomes" id="UP000182276"/>
    </source>
</evidence>
<keyword evidence="2" id="KW-0732">Signal</keyword>